<dbReference type="Gene3D" id="3.90.180.10">
    <property type="entry name" value="Medium-chain alcohol dehydrogenases, catalytic domain"/>
    <property type="match status" value="1"/>
</dbReference>
<dbReference type="GO" id="GO:0008270">
    <property type="term" value="F:zinc ion binding"/>
    <property type="evidence" value="ECO:0007669"/>
    <property type="project" value="InterPro"/>
</dbReference>
<keyword evidence="6 11" id="KW-0862">Zinc</keyword>
<keyword evidence="8" id="KW-0560">Oxidoreductase</keyword>
<dbReference type="Proteomes" id="UP000094385">
    <property type="component" value="Unassembled WGS sequence"/>
</dbReference>
<evidence type="ECO:0000256" key="9">
    <source>
        <dbReference type="ARBA" id="ARBA00024074"/>
    </source>
</evidence>
<evidence type="ECO:0000259" key="12">
    <source>
        <dbReference type="SMART" id="SM00829"/>
    </source>
</evidence>
<proteinExistence type="inferred from homology"/>
<name>A0A1E3Q560_LIPST</name>
<evidence type="ECO:0000256" key="1">
    <source>
        <dbReference type="ARBA" id="ARBA00001947"/>
    </source>
</evidence>
<evidence type="ECO:0000313" key="14">
    <source>
        <dbReference type="Proteomes" id="UP000094385"/>
    </source>
</evidence>
<evidence type="ECO:0000256" key="7">
    <source>
        <dbReference type="ARBA" id="ARBA00022857"/>
    </source>
</evidence>
<dbReference type="InterPro" id="IPR002328">
    <property type="entry name" value="ADH_Zn_CS"/>
</dbReference>
<evidence type="ECO:0000256" key="3">
    <source>
        <dbReference type="ARBA" id="ARBA00011738"/>
    </source>
</evidence>
<sequence length="359" mass="38801">MVYPDTFEGFAVQSAETWTQPKRTEYTPRPFEDTDIDIKVIACGVCGSDVHTVTGGWGACPYPLVVGHEIVGHVVRVGSKATTGLKVGDRVGVGAQAFACLQCQQCKNDNEIYCKHQLDTYGATFPGGFVSQGGYASHVRVHEYFVFPIPDALDTKLVAPMLCAGATAFSPLYRNGAAPGKKVGIVGIGGIGHFGILFGKALGAEVWAISRSNAKKEDALNLGADGYIATQEKDWAAPHAMTFDLIVNCANSSKNFNLDDYLSLLDVNGKFINVGLPEGDGFQIHPFKMMGNAAVFGFSHIASRKEILYMLKLAAEKGIKPWIETVPVGEEGCGTALKRCHDNDVKYRFTLVDYEKAFN</sequence>
<evidence type="ECO:0000313" key="13">
    <source>
        <dbReference type="EMBL" id="ODQ72826.1"/>
    </source>
</evidence>
<evidence type="ECO:0000256" key="4">
    <source>
        <dbReference type="ARBA" id="ARBA00022553"/>
    </source>
</evidence>
<dbReference type="SUPFAM" id="SSF50129">
    <property type="entry name" value="GroES-like"/>
    <property type="match status" value="1"/>
</dbReference>
<keyword evidence="14" id="KW-1185">Reference proteome</keyword>
<dbReference type="GO" id="GO:0006066">
    <property type="term" value="P:alcohol metabolic process"/>
    <property type="evidence" value="ECO:0007669"/>
    <property type="project" value="UniProtKB-ARBA"/>
</dbReference>
<keyword evidence="7" id="KW-0521">NADP</keyword>
<dbReference type="InterPro" id="IPR036291">
    <property type="entry name" value="NAD(P)-bd_dom_sf"/>
</dbReference>
<dbReference type="InterPro" id="IPR013149">
    <property type="entry name" value="ADH-like_C"/>
</dbReference>
<protein>
    <recommendedName>
        <fullName evidence="9">alcohol dehydrogenase (NADP(+))</fullName>
        <ecNumber evidence="9">1.1.1.2</ecNumber>
    </recommendedName>
</protein>
<comment type="catalytic activity">
    <reaction evidence="10">
        <text>a primary alcohol + NADP(+) = an aldehyde + NADPH + H(+)</text>
        <dbReference type="Rhea" id="RHEA:15937"/>
        <dbReference type="ChEBI" id="CHEBI:15378"/>
        <dbReference type="ChEBI" id="CHEBI:15734"/>
        <dbReference type="ChEBI" id="CHEBI:17478"/>
        <dbReference type="ChEBI" id="CHEBI:57783"/>
        <dbReference type="ChEBI" id="CHEBI:58349"/>
        <dbReference type="EC" id="1.1.1.2"/>
    </reaction>
    <physiologicalReaction direction="left-to-right" evidence="10">
        <dbReference type="Rhea" id="RHEA:15938"/>
    </physiologicalReaction>
    <physiologicalReaction direction="right-to-left" evidence="10">
        <dbReference type="Rhea" id="RHEA:15939"/>
    </physiologicalReaction>
</comment>
<dbReference type="Pfam" id="PF00107">
    <property type="entry name" value="ADH_zinc_N"/>
    <property type="match status" value="1"/>
</dbReference>
<dbReference type="STRING" id="675824.A0A1E3Q560"/>
<dbReference type="InterPro" id="IPR047109">
    <property type="entry name" value="CAD-like"/>
</dbReference>
<organism evidence="13 14">
    <name type="scientific">Lipomyces starkeyi NRRL Y-11557</name>
    <dbReference type="NCBI Taxonomy" id="675824"/>
    <lineage>
        <taxon>Eukaryota</taxon>
        <taxon>Fungi</taxon>
        <taxon>Dikarya</taxon>
        <taxon>Ascomycota</taxon>
        <taxon>Saccharomycotina</taxon>
        <taxon>Lipomycetes</taxon>
        <taxon>Lipomycetales</taxon>
        <taxon>Lipomycetaceae</taxon>
        <taxon>Lipomyces</taxon>
    </lineage>
</organism>
<dbReference type="Gene3D" id="3.40.50.720">
    <property type="entry name" value="NAD(P)-binding Rossmann-like Domain"/>
    <property type="match status" value="1"/>
</dbReference>
<comment type="similarity">
    <text evidence="2 11">Belongs to the zinc-containing alcohol dehydrogenase family.</text>
</comment>
<dbReference type="AlphaFoldDB" id="A0A1E3Q560"/>
<dbReference type="Pfam" id="PF08240">
    <property type="entry name" value="ADH_N"/>
    <property type="match status" value="1"/>
</dbReference>
<dbReference type="SMART" id="SM00829">
    <property type="entry name" value="PKS_ER"/>
    <property type="match status" value="1"/>
</dbReference>
<dbReference type="PROSITE" id="PS00059">
    <property type="entry name" value="ADH_ZINC"/>
    <property type="match status" value="1"/>
</dbReference>
<dbReference type="InterPro" id="IPR011032">
    <property type="entry name" value="GroES-like_sf"/>
</dbReference>
<dbReference type="GO" id="GO:0008106">
    <property type="term" value="F:alcohol dehydrogenase (NADP+) activity"/>
    <property type="evidence" value="ECO:0007669"/>
    <property type="project" value="UniProtKB-EC"/>
</dbReference>
<evidence type="ECO:0000256" key="10">
    <source>
        <dbReference type="ARBA" id="ARBA00050997"/>
    </source>
</evidence>
<comment type="cofactor">
    <cofactor evidence="1 11">
        <name>Zn(2+)</name>
        <dbReference type="ChEBI" id="CHEBI:29105"/>
    </cofactor>
</comment>
<evidence type="ECO:0000256" key="2">
    <source>
        <dbReference type="ARBA" id="ARBA00008072"/>
    </source>
</evidence>
<dbReference type="FunFam" id="3.40.50.720:FF:000158">
    <property type="entry name" value="Zinc-binding alcohol dehydrogenase"/>
    <property type="match status" value="1"/>
</dbReference>
<dbReference type="InterPro" id="IPR013154">
    <property type="entry name" value="ADH-like_N"/>
</dbReference>
<comment type="subunit">
    <text evidence="3">Homodimer.</text>
</comment>
<keyword evidence="4" id="KW-0597">Phosphoprotein</keyword>
<feature type="domain" description="Enoyl reductase (ER)" evidence="12">
    <location>
        <begin position="11"/>
        <end position="308"/>
    </location>
</feature>
<dbReference type="PANTHER" id="PTHR42683">
    <property type="entry name" value="ALDEHYDE REDUCTASE"/>
    <property type="match status" value="1"/>
</dbReference>
<reference evidence="13 14" key="1">
    <citation type="journal article" date="2016" name="Proc. Natl. Acad. Sci. U.S.A.">
        <title>Comparative genomics of biotechnologically important yeasts.</title>
        <authorList>
            <person name="Riley R."/>
            <person name="Haridas S."/>
            <person name="Wolfe K.H."/>
            <person name="Lopes M.R."/>
            <person name="Hittinger C.T."/>
            <person name="Goeker M."/>
            <person name="Salamov A.A."/>
            <person name="Wisecaver J.H."/>
            <person name="Long T.M."/>
            <person name="Calvey C.H."/>
            <person name="Aerts A.L."/>
            <person name="Barry K.W."/>
            <person name="Choi C."/>
            <person name="Clum A."/>
            <person name="Coughlan A.Y."/>
            <person name="Deshpande S."/>
            <person name="Douglass A.P."/>
            <person name="Hanson S.J."/>
            <person name="Klenk H.-P."/>
            <person name="LaButti K.M."/>
            <person name="Lapidus A."/>
            <person name="Lindquist E.A."/>
            <person name="Lipzen A.M."/>
            <person name="Meier-Kolthoff J.P."/>
            <person name="Ohm R.A."/>
            <person name="Otillar R.P."/>
            <person name="Pangilinan J.L."/>
            <person name="Peng Y."/>
            <person name="Rokas A."/>
            <person name="Rosa C.A."/>
            <person name="Scheuner C."/>
            <person name="Sibirny A.A."/>
            <person name="Slot J.C."/>
            <person name="Stielow J.B."/>
            <person name="Sun H."/>
            <person name="Kurtzman C.P."/>
            <person name="Blackwell M."/>
            <person name="Grigoriev I.V."/>
            <person name="Jeffries T.W."/>
        </authorList>
    </citation>
    <scope>NUCLEOTIDE SEQUENCE [LARGE SCALE GENOMIC DNA]</scope>
    <source>
        <strain evidence="13 14">NRRL Y-11557</strain>
    </source>
</reference>
<dbReference type="OrthoDB" id="1879366at2759"/>
<dbReference type="CDD" id="cd05283">
    <property type="entry name" value="CAD1"/>
    <property type="match status" value="1"/>
</dbReference>
<dbReference type="EMBL" id="KV454295">
    <property type="protein sequence ID" value="ODQ72826.1"/>
    <property type="molecule type" value="Genomic_DNA"/>
</dbReference>
<dbReference type="InterPro" id="IPR020843">
    <property type="entry name" value="ER"/>
</dbReference>
<dbReference type="EC" id="1.1.1.2" evidence="9"/>
<evidence type="ECO:0000256" key="6">
    <source>
        <dbReference type="ARBA" id="ARBA00022833"/>
    </source>
</evidence>
<keyword evidence="5 11" id="KW-0479">Metal-binding</keyword>
<dbReference type="SUPFAM" id="SSF51735">
    <property type="entry name" value="NAD(P)-binding Rossmann-fold domains"/>
    <property type="match status" value="1"/>
</dbReference>
<gene>
    <name evidence="13" type="ORF">LIPSTDRAFT_4197</name>
</gene>
<evidence type="ECO:0000256" key="11">
    <source>
        <dbReference type="RuleBase" id="RU361277"/>
    </source>
</evidence>
<evidence type="ECO:0000256" key="5">
    <source>
        <dbReference type="ARBA" id="ARBA00022723"/>
    </source>
</evidence>
<evidence type="ECO:0000256" key="8">
    <source>
        <dbReference type="ARBA" id="ARBA00023002"/>
    </source>
</evidence>
<accession>A0A1E3Q560</accession>